<dbReference type="Pfam" id="PF19579">
    <property type="entry name" value="FtsL_2"/>
    <property type="match status" value="1"/>
</dbReference>
<dbReference type="InterPro" id="IPR045755">
    <property type="entry name" value="FtsL-like"/>
</dbReference>
<proteinExistence type="predicted"/>
<organism evidence="3 4">
    <name type="scientific">Blattabacterium cuenoti BPAY</name>
    <dbReference type="NCBI Taxonomy" id="1457031"/>
    <lineage>
        <taxon>Bacteria</taxon>
        <taxon>Pseudomonadati</taxon>
        <taxon>Bacteroidota</taxon>
        <taxon>Flavobacteriia</taxon>
        <taxon>Flavobacteriales</taxon>
        <taxon>Blattabacteriaceae</taxon>
        <taxon>Blattabacterium</taxon>
    </lineage>
</organism>
<evidence type="ECO:0000313" key="3">
    <source>
        <dbReference type="EMBL" id="BAR92004.1"/>
    </source>
</evidence>
<sequence length="115" mass="13481">MKTNIPDILKGKFLVKKDAYRSWNFIVFITVLSLISITSSHMMDRKIRKITKISEEIKELKSEYADLHSKCMKMQLASFIKKKLVNGLKHLESPPYELVIIEENHKNMDELQSNQ</sequence>
<evidence type="ECO:0000313" key="4">
    <source>
        <dbReference type="Proteomes" id="UP000217805"/>
    </source>
</evidence>
<evidence type="ECO:0008006" key="5">
    <source>
        <dbReference type="Google" id="ProtNLM"/>
    </source>
</evidence>
<dbReference type="RefSeq" id="WP_096378124.1">
    <property type="nucleotide sequence ID" value="NZ_AP014609.1"/>
</dbReference>
<reference evidence="3 4" key="1">
    <citation type="journal article" date="2015" name="Microbes Environ.">
        <title>An Efficient Strategy Developed for Next-Generation Sequencing of Endosymbiont Genomes Performed Using Crude DNA Isolated from Host Tissues: A Case Study of Blattabacterium cuenoti Inhabiting the Fat Bodies of Cockroaches.</title>
        <authorList>
            <person name="Kinjo Y."/>
            <person name="Saitoh S."/>
            <person name="Tokuda G."/>
        </authorList>
    </citation>
    <scope>NUCLEOTIDE SEQUENCE [LARGE SCALE GENOMIC DNA]</scope>
    <source>
        <strain evidence="3 4">BPAY</strain>
    </source>
</reference>
<keyword evidence="1" id="KW-0175">Coiled coil</keyword>
<evidence type="ECO:0000256" key="2">
    <source>
        <dbReference type="SAM" id="Phobius"/>
    </source>
</evidence>
<keyword evidence="2" id="KW-1133">Transmembrane helix</keyword>
<name>A0ABN5V643_9FLAO</name>
<dbReference type="Proteomes" id="UP000217805">
    <property type="component" value="Chromosome"/>
</dbReference>
<keyword evidence="2" id="KW-0472">Membrane</keyword>
<accession>A0ABN5V643</accession>
<dbReference type="EMBL" id="AP014609">
    <property type="protein sequence ID" value="BAR92004.1"/>
    <property type="molecule type" value="Genomic_DNA"/>
</dbReference>
<protein>
    <recommendedName>
        <fullName evidence="5">S-adenosyl-methyltransferase</fullName>
    </recommendedName>
</protein>
<keyword evidence="2" id="KW-0812">Transmembrane</keyword>
<feature type="transmembrane region" description="Helical" evidence="2">
    <location>
        <begin position="20"/>
        <end position="39"/>
    </location>
</feature>
<feature type="coiled-coil region" evidence="1">
    <location>
        <begin position="43"/>
        <end position="77"/>
    </location>
</feature>
<gene>
    <name evidence="3" type="ORF">BPAY_254</name>
</gene>
<keyword evidence="4" id="KW-1185">Reference proteome</keyword>
<evidence type="ECO:0000256" key="1">
    <source>
        <dbReference type="SAM" id="Coils"/>
    </source>
</evidence>